<protein>
    <submittedName>
        <fullName evidence="1">5-carboxymethyl-2-hydroxymuconate isomerase</fullName>
        <ecNumber evidence="1">5.3.3.10</ecNumber>
    </submittedName>
</protein>
<evidence type="ECO:0000313" key="2">
    <source>
        <dbReference type="Proteomes" id="UP000002429"/>
    </source>
</evidence>
<dbReference type="Gene3D" id="3.30.429.10">
    <property type="entry name" value="Macrophage Migration Inhibitory Factor"/>
    <property type="match status" value="1"/>
</dbReference>
<geneLocation type="plasmid" evidence="1 2">
    <name>megaplasmid</name>
</geneLocation>
<evidence type="ECO:0000313" key="1">
    <source>
        <dbReference type="EMBL" id="ABF11595.1"/>
    </source>
</evidence>
<dbReference type="InterPro" id="IPR004220">
    <property type="entry name" value="5-COMe_2-OHmuconate_Isoase"/>
</dbReference>
<dbReference type="EC" id="5.3.3.10" evidence="1"/>
<gene>
    <name evidence="1" type="primary">hpcD</name>
    <name evidence="1" type="ordered locus">Rmet_4733</name>
</gene>
<dbReference type="eggNOG" id="COG3232">
    <property type="taxonomic scope" value="Bacteria"/>
</dbReference>
<dbReference type="CDD" id="cd00580">
    <property type="entry name" value="CHMI"/>
    <property type="match status" value="1"/>
</dbReference>
<dbReference type="SUPFAM" id="SSF55331">
    <property type="entry name" value="Tautomerase/MIF"/>
    <property type="match status" value="1"/>
</dbReference>
<organism evidence="1 2">
    <name type="scientific">Cupriavidus metallidurans (strain ATCC 43123 / DSM 2839 / NBRC 102507 / CH34)</name>
    <name type="common">Ralstonia metallidurans</name>
    <dbReference type="NCBI Taxonomy" id="266264"/>
    <lineage>
        <taxon>Bacteria</taxon>
        <taxon>Pseudomonadati</taxon>
        <taxon>Pseudomonadota</taxon>
        <taxon>Betaproteobacteria</taxon>
        <taxon>Burkholderiales</taxon>
        <taxon>Burkholderiaceae</taxon>
        <taxon>Cupriavidus</taxon>
    </lineage>
</organism>
<dbReference type="PANTHER" id="PTHR37950">
    <property type="entry name" value="4-HYDROXYPHENYLACETATE CATABOLISM PROTEIN"/>
    <property type="match status" value="1"/>
</dbReference>
<reference evidence="2" key="1">
    <citation type="journal article" date="2010" name="PLoS ONE">
        <title>The complete genome sequence of Cupriavidus metallidurans strain CH34, a master survivalist in harsh and anthropogenic environments.</title>
        <authorList>
            <person name="Janssen P.J."/>
            <person name="Van Houdt R."/>
            <person name="Moors H."/>
            <person name="Monsieurs P."/>
            <person name="Morin N."/>
            <person name="Michaux A."/>
            <person name="Benotmane M.A."/>
            <person name="Leys N."/>
            <person name="Vallaeys T."/>
            <person name="Lapidus A."/>
            <person name="Monchy S."/>
            <person name="Medigue C."/>
            <person name="Taghavi S."/>
            <person name="McCorkle S."/>
            <person name="Dunn J."/>
            <person name="van der Lelie D."/>
            <person name="Mergeay M."/>
        </authorList>
    </citation>
    <scope>NUCLEOTIDE SEQUENCE [LARGE SCALE GENOMIC DNA]</scope>
    <source>
        <strain evidence="2">ATCC 43123 / DSM 2839 / NBRC 102507 / CH34</strain>
    </source>
</reference>
<dbReference type="InterPro" id="IPR014347">
    <property type="entry name" value="Tautomerase/MIF_sf"/>
</dbReference>
<proteinExistence type="predicted"/>
<name>Q1LE31_CUPMC</name>
<dbReference type="AlphaFoldDB" id="Q1LE31"/>
<dbReference type="Pfam" id="PF02962">
    <property type="entry name" value="CHMI"/>
    <property type="match status" value="1"/>
</dbReference>
<keyword evidence="1" id="KW-0413">Isomerase</keyword>
<dbReference type="EMBL" id="CP000353">
    <property type="protein sequence ID" value="ABF11595.1"/>
    <property type="molecule type" value="Genomic_DNA"/>
</dbReference>
<dbReference type="HOGENOM" id="CLU_139188_3_0_4"/>
<accession>Q1LE31</accession>
<sequence length="144" mass="15727">MRARRTGMPYDAGFPLSTGPGSMPHLVIELTENTRLTCSQEELLDEANAALLSSGQFQEPDIKSRCVTLSTYRQGTENVDRAFVHATLQILDGREQAVRKELGQLVCNAISEMVRPGASAQSVQVSVNVVEMERATYSKQIIGG</sequence>
<dbReference type="Proteomes" id="UP000002429">
    <property type="component" value="Plasmid megaplasmid"/>
</dbReference>
<dbReference type="GO" id="GO:0008704">
    <property type="term" value="F:5-carboxymethyl-2-hydroxymuconate delta-isomerase activity"/>
    <property type="evidence" value="ECO:0007669"/>
    <property type="project" value="UniProtKB-EC"/>
</dbReference>
<dbReference type="PANTHER" id="PTHR37950:SF1">
    <property type="entry name" value="4-HYDROXYPHENYLACETATE CATABOLISM PROTEIN"/>
    <property type="match status" value="1"/>
</dbReference>
<keyword evidence="2" id="KW-1185">Reference proteome</keyword>
<keyword evidence="1" id="KW-0614">Plasmid</keyword>
<dbReference type="KEGG" id="rme:Rmet_4733"/>